<feature type="domain" description="Sulfotransferase" evidence="4">
    <location>
        <begin position="44"/>
        <end position="243"/>
    </location>
</feature>
<dbReference type="InterPro" id="IPR000863">
    <property type="entry name" value="Sulfotransferase_dom"/>
</dbReference>
<dbReference type="PANTHER" id="PTHR10605:SF56">
    <property type="entry name" value="BIFUNCTIONAL HEPARAN SULFATE N-DEACETYLASE_N-SULFOTRANSFERASE"/>
    <property type="match status" value="1"/>
</dbReference>
<dbReference type="PANTHER" id="PTHR10605">
    <property type="entry name" value="HEPARAN SULFATE SULFOTRANSFERASE"/>
    <property type="match status" value="1"/>
</dbReference>
<evidence type="ECO:0000256" key="2">
    <source>
        <dbReference type="ARBA" id="ARBA00023180"/>
    </source>
</evidence>
<sequence length="294" mass="33127">MRTDTLSAAAATMPEGGRALPPQSRRRKLEWGLRQATAGLRALPDFLIIGAAKAGSTSLYDYLVEHPEIETAFRKEVHYFDQNLGMGENWYRAHFPLKSRMTGGRITGEATPYYCFHPAVPALAGRLLPEAKLLFILRDPIARAYSHYQQNLRRGLETLSFAEAVAAEPGRLAGPQAKLKAGEVDYDETHQHLSYVTRGLYADQLTAWLQHYPAERIHVLFTEELATDPDPVLQPVLRFLGVAPFRYDTPKTSNSGRYDLDIDPALYQHLRDHYAASDKMLSEFTGRSLPWRAD</sequence>
<name>A0A1X7AAT8_9RHOB</name>
<dbReference type="RefSeq" id="WP_085890141.1">
    <property type="nucleotide sequence ID" value="NZ_FWFN01000012.1"/>
</dbReference>
<proteinExistence type="predicted"/>
<keyword evidence="2" id="KW-0325">Glycoprotein</keyword>
<dbReference type="Proteomes" id="UP000193963">
    <property type="component" value="Unassembled WGS sequence"/>
</dbReference>
<dbReference type="EMBL" id="FWFN01000012">
    <property type="protein sequence ID" value="SLN74313.1"/>
    <property type="molecule type" value="Genomic_DNA"/>
</dbReference>
<evidence type="ECO:0000313" key="6">
    <source>
        <dbReference type="Proteomes" id="UP000193963"/>
    </source>
</evidence>
<keyword evidence="1 5" id="KW-0808">Transferase</keyword>
<dbReference type="SUPFAM" id="SSF52540">
    <property type="entry name" value="P-loop containing nucleoside triphosphate hydrolases"/>
    <property type="match status" value="1"/>
</dbReference>
<dbReference type="OrthoDB" id="981508at2"/>
<protein>
    <submittedName>
        <fullName evidence="5">Sulfotransferase domain protein</fullName>
    </submittedName>
</protein>
<dbReference type="GO" id="GO:0008146">
    <property type="term" value="F:sulfotransferase activity"/>
    <property type="evidence" value="ECO:0007669"/>
    <property type="project" value="InterPro"/>
</dbReference>
<dbReference type="InterPro" id="IPR027417">
    <property type="entry name" value="P-loop_NTPase"/>
</dbReference>
<reference evidence="5 6" key="1">
    <citation type="submission" date="2017-03" db="EMBL/GenBank/DDBJ databases">
        <authorList>
            <person name="Afonso C.L."/>
            <person name="Miller P.J."/>
            <person name="Scott M.A."/>
            <person name="Spackman E."/>
            <person name="Goraichik I."/>
            <person name="Dimitrov K.M."/>
            <person name="Suarez D.L."/>
            <person name="Swayne D.E."/>
        </authorList>
    </citation>
    <scope>NUCLEOTIDE SEQUENCE [LARGE SCALE GENOMIC DNA]</scope>
    <source>
        <strain evidence="5 6">CECT 7751</strain>
    </source>
</reference>
<dbReference type="Gene3D" id="3.40.50.300">
    <property type="entry name" value="P-loop containing nucleotide triphosphate hydrolases"/>
    <property type="match status" value="1"/>
</dbReference>
<gene>
    <name evidence="5" type="ORF">PSM7751_04128</name>
</gene>
<accession>A0A1X7AAT8</accession>
<evidence type="ECO:0000259" key="4">
    <source>
        <dbReference type="Pfam" id="PF00685"/>
    </source>
</evidence>
<dbReference type="InterPro" id="IPR037359">
    <property type="entry name" value="NST/OST"/>
</dbReference>
<evidence type="ECO:0000313" key="5">
    <source>
        <dbReference type="EMBL" id="SLN74313.1"/>
    </source>
</evidence>
<keyword evidence="6" id="KW-1185">Reference proteome</keyword>
<evidence type="ECO:0000256" key="1">
    <source>
        <dbReference type="ARBA" id="ARBA00022679"/>
    </source>
</evidence>
<organism evidence="5 6">
    <name type="scientific">Pseudooceanicola marinus</name>
    <dbReference type="NCBI Taxonomy" id="396013"/>
    <lineage>
        <taxon>Bacteria</taxon>
        <taxon>Pseudomonadati</taxon>
        <taxon>Pseudomonadota</taxon>
        <taxon>Alphaproteobacteria</taxon>
        <taxon>Rhodobacterales</taxon>
        <taxon>Paracoccaceae</taxon>
        <taxon>Pseudooceanicola</taxon>
    </lineage>
</organism>
<evidence type="ECO:0000256" key="3">
    <source>
        <dbReference type="SAM" id="MobiDB-lite"/>
    </source>
</evidence>
<dbReference type="Pfam" id="PF00685">
    <property type="entry name" value="Sulfotransfer_1"/>
    <property type="match status" value="1"/>
</dbReference>
<feature type="region of interest" description="Disordered" evidence="3">
    <location>
        <begin position="1"/>
        <end position="25"/>
    </location>
</feature>
<dbReference type="AlphaFoldDB" id="A0A1X7AAT8"/>